<protein>
    <submittedName>
        <fullName evidence="2">Uncharacterized protein</fullName>
    </submittedName>
</protein>
<gene>
    <name evidence="2" type="ORF">CVT24_005439</name>
</gene>
<dbReference type="Proteomes" id="UP000284842">
    <property type="component" value="Unassembled WGS sequence"/>
</dbReference>
<dbReference type="AlphaFoldDB" id="A0A409X4X9"/>
<comment type="caution">
    <text evidence="2">The sequence shown here is derived from an EMBL/GenBank/DDBJ whole genome shotgun (WGS) entry which is preliminary data.</text>
</comment>
<dbReference type="OrthoDB" id="2803783at2759"/>
<dbReference type="STRING" id="181874.A0A409X4X9"/>
<organism evidence="2 3">
    <name type="scientific">Panaeolus cyanescens</name>
    <dbReference type="NCBI Taxonomy" id="181874"/>
    <lineage>
        <taxon>Eukaryota</taxon>
        <taxon>Fungi</taxon>
        <taxon>Dikarya</taxon>
        <taxon>Basidiomycota</taxon>
        <taxon>Agaricomycotina</taxon>
        <taxon>Agaricomycetes</taxon>
        <taxon>Agaricomycetidae</taxon>
        <taxon>Agaricales</taxon>
        <taxon>Agaricineae</taxon>
        <taxon>Galeropsidaceae</taxon>
        <taxon>Panaeolus</taxon>
    </lineage>
</organism>
<evidence type="ECO:0000256" key="1">
    <source>
        <dbReference type="SAM" id="MobiDB-lite"/>
    </source>
</evidence>
<dbReference type="EMBL" id="NHTK01004619">
    <property type="protein sequence ID" value="PPQ85848.1"/>
    <property type="molecule type" value="Genomic_DNA"/>
</dbReference>
<feature type="compositionally biased region" description="Basic residues" evidence="1">
    <location>
        <begin position="336"/>
        <end position="346"/>
    </location>
</feature>
<feature type="compositionally biased region" description="Low complexity" evidence="1">
    <location>
        <begin position="254"/>
        <end position="270"/>
    </location>
</feature>
<evidence type="ECO:0000313" key="2">
    <source>
        <dbReference type="EMBL" id="PPQ85848.1"/>
    </source>
</evidence>
<feature type="compositionally biased region" description="Polar residues" evidence="1">
    <location>
        <begin position="91"/>
        <end position="101"/>
    </location>
</feature>
<feature type="region of interest" description="Disordered" evidence="1">
    <location>
        <begin position="226"/>
        <end position="414"/>
    </location>
</feature>
<feature type="compositionally biased region" description="Basic and acidic residues" evidence="1">
    <location>
        <begin position="290"/>
        <end position="300"/>
    </location>
</feature>
<feature type="compositionally biased region" description="Low complexity" evidence="1">
    <location>
        <begin position="376"/>
        <end position="403"/>
    </location>
</feature>
<feature type="compositionally biased region" description="Polar residues" evidence="1">
    <location>
        <begin position="72"/>
        <end position="83"/>
    </location>
</feature>
<reference evidence="2 3" key="1">
    <citation type="journal article" date="2018" name="Evol. Lett.">
        <title>Horizontal gene cluster transfer increased hallucinogenic mushroom diversity.</title>
        <authorList>
            <person name="Reynolds H.T."/>
            <person name="Vijayakumar V."/>
            <person name="Gluck-Thaler E."/>
            <person name="Korotkin H.B."/>
            <person name="Matheny P.B."/>
            <person name="Slot J.C."/>
        </authorList>
    </citation>
    <scope>NUCLEOTIDE SEQUENCE [LARGE SCALE GENOMIC DNA]</scope>
    <source>
        <strain evidence="2 3">2629</strain>
    </source>
</reference>
<name>A0A409X4X9_9AGAR</name>
<feature type="region of interest" description="Disordered" evidence="1">
    <location>
        <begin position="72"/>
        <end position="110"/>
    </location>
</feature>
<sequence length="593" mass="63459">MIGSQIPNYHLFTAIEQCKSRTLAPEEGFQGVSSILEDENLRGHSVHDIPSSVPLDHLAPVHGISSSLSVLNQNSALNPNPSTHAPAGVAPQQTSSNSMTSDLIAIPPTPFLAPSTPVPASPNPFIVTPQPRSPILVTPPPRSPILVTPPPKSPIPDMEMDVDELPSAFIHSPVSNITDPNVGATVDDTGLGLLPSASITPAITLSTSLRLAAIVSRNPPIPSPSLSAFRVNHEPSPPPLPTKSSNPTVTPVDIISGITSTPPNSSSTVSANDEEPLTSGKRPQDNPATPEDRSADEPSSKRLRPNDTGTSSVESPLMRGKRSAHLAGLRATAKANRGRGRGRGRVARGEDRGGSSKMVVEVSIPLRSKVGNKGPSSSIQPTSSASSDKSTPSNPSSSSEFTTAPTPSNMPPVPEVAVTLAADNTAYPDWFKKTVDMFRTKSLHLGKTGHLRLGDEWIELVDAYVDFEVSHAFSPIRKLTSKLRPAVVGMWIGRGRSVTWRPDIPDVKAFGKEFNEWWLDLQPAWRVVNGKLNWKEVDGNWECLRCPGVNGLLSIVAVLFYWGLVAYPKGGTRLPWLLAMEDVTIALKKLKKV</sequence>
<proteinExistence type="predicted"/>
<dbReference type="InParanoid" id="A0A409X4X9"/>
<keyword evidence="3" id="KW-1185">Reference proteome</keyword>
<accession>A0A409X4X9</accession>
<evidence type="ECO:0000313" key="3">
    <source>
        <dbReference type="Proteomes" id="UP000284842"/>
    </source>
</evidence>